<feature type="domain" description="HTH rpiR-type" evidence="4">
    <location>
        <begin position="5"/>
        <end position="81"/>
    </location>
</feature>
<dbReference type="InterPro" id="IPR046348">
    <property type="entry name" value="SIS_dom_sf"/>
</dbReference>
<dbReference type="PROSITE" id="PS51464">
    <property type="entry name" value="SIS"/>
    <property type="match status" value="1"/>
</dbReference>
<dbReference type="EMBL" id="CP044427">
    <property type="protein sequence ID" value="QFG70367.1"/>
    <property type="molecule type" value="Genomic_DNA"/>
</dbReference>
<keyword evidence="3" id="KW-0804">Transcription</keyword>
<evidence type="ECO:0000313" key="6">
    <source>
        <dbReference type="EMBL" id="QFG70367.1"/>
    </source>
</evidence>
<dbReference type="PANTHER" id="PTHR30514:SF1">
    <property type="entry name" value="HTH-TYPE TRANSCRIPTIONAL REGULATOR HEXR-RELATED"/>
    <property type="match status" value="1"/>
</dbReference>
<dbReference type="InterPro" id="IPR000281">
    <property type="entry name" value="HTH_RpiR"/>
</dbReference>
<dbReference type="SUPFAM" id="SSF53697">
    <property type="entry name" value="SIS domain"/>
    <property type="match status" value="1"/>
</dbReference>
<proteinExistence type="predicted"/>
<name>A0A5J6V9Z2_9MICO</name>
<dbReference type="GO" id="GO:1901135">
    <property type="term" value="P:carbohydrate derivative metabolic process"/>
    <property type="evidence" value="ECO:0007669"/>
    <property type="project" value="InterPro"/>
</dbReference>
<sequence length="305" mass="32470">MVEEMPLLERIRDAMPSLRKSEQKVAQVVLAAPADILGYTMAAVADAAGVSEPTVMRFALRLGYDGFQAFKLDLAQVLALGVPVTYSGIEPGDSVETMAQKVFDHTISSLDRARKTYDPEALSKAVDYLAAATSVTFIGFGASSIIAQDAEQKGGLFGVPCSAPLDAHQQVMAASMCEPGCVFFIISNTGNTGIVLEVAELARRHGATIIGLTGGQTPLVPFCDVALIAKTYEDTEVFTPMVSRLAGLVVIDILATAVVVKKGPQHLDRVRTMKRELARFRASKTSMDGWHPGPEGIVDGGTRKA</sequence>
<dbReference type="InterPro" id="IPR036388">
    <property type="entry name" value="WH-like_DNA-bd_sf"/>
</dbReference>
<dbReference type="KEGG" id="serw:FY030_14415"/>
<dbReference type="OrthoDB" id="3574600at2"/>
<keyword evidence="7" id="KW-1185">Reference proteome</keyword>
<dbReference type="GO" id="GO:0097367">
    <property type="term" value="F:carbohydrate derivative binding"/>
    <property type="evidence" value="ECO:0007669"/>
    <property type="project" value="InterPro"/>
</dbReference>
<keyword evidence="2" id="KW-0238">DNA-binding</keyword>
<evidence type="ECO:0000259" key="5">
    <source>
        <dbReference type="PROSITE" id="PS51464"/>
    </source>
</evidence>
<dbReference type="PROSITE" id="PS51071">
    <property type="entry name" value="HTH_RPIR"/>
    <property type="match status" value="1"/>
</dbReference>
<dbReference type="AlphaFoldDB" id="A0A5J6V9Z2"/>
<dbReference type="InterPro" id="IPR035472">
    <property type="entry name" value="RpiR-like_SIS"/>
</dbReference>
<dbReference type="CDD" id="cd05013">
    <property type="entry name" value="SIS_RpiR"/>
    <property type="match status" value="1"/>
</dbReference>
<dbReference type="InterPro" id="IPR009057">
    <property type="entry name" value="Homeodomain-like_sf"/>
</dbReference>
<dbReference type="GO" id="GO:0003677">
    <property type="term" value="F:DNA binding"/>
    <property type="evidence" value="ECO:0007669"/>
    <property type="project" value="UniProtKB-KW"/>
</dbReference>
<dbReference type="InterPro" id="IPR047640">
    <property type="entry name" value="RpiR-like"/>
</dbReference>
<feature type="domain" description="SIS" evidence="5">
    <location>
        <begin position="125"/>
        <end position="264"/>
    </location>
</feature>
<accession>A0A5J6V9Z2</accession>
<protein>
    <submittedName>
        <fullName evidence="6">SIS domain-containing protein</fullName>
    </submittedName>
</protein>
<dbReference type="Gene3D" id="1.10.10.10">
    <property type="entry name" value="Winged helix-like DNA-binding domain superfamily/Winged helix DNA-binding domain"/>
    <property type="match status" value="1"/>
</dbReference>
<evidence type="ECO:0000256" key="3">
    <source>
        <dbReference type="ARBA" id="ARBA00023163"/>
    </source>
</evidence>
<dbReference type="Pfam" id="PF01418">
    <property type="entry name" value="HTH_6"/>
    <property type="match status" value="1"/>
</dbReference>
<dbReference type="PANTHER" id="PTHR30514">
    <property type="entry name" value="GLUCOKINASE"/>
    <property type="match status" value="1"/>
</dbReference>
<evidence type="ECO:0000259" key="4">
    <source>
        <dbReference type="PROSITE" id="PS51071"/>
    </source>
</evidence>
<dbReference type="GO" id="GO:0003700">
    <property type="term" value="F:DNA-binding transcription factor activity"/>
    <property type="evidence" value="ECO:0007669"/>
    <property type="project" value="InterPro"/>
</dbReference>
<evidence type="ECO:0000256" key="1">
    <source>
        <dbReference type="ARBA" id="ARBA00023015"/>
    </source>
</evidence>
<dbReference type="Proteomes" id="UP000326546">
    <property type="component" value="Chromosome"/>
</dbReference>
<evidence type="ECO:0000256" key="2">
    <source>
        <dbReference type="ARBA" id="ARBA00023125"/>
    </source>
</evidence>
<reference evidence="6 7" key="1">
    <citation type="submission" date="2019-09" db="EMBL/GenBank/DDBJ databases">
        <title>Serinicoccus pratensis sp. nov., isolated from meadow soil.</title>
        <authorList>
            <person name="Zhang W."/>
        </authorList>
    </citation>
    <scope>NUCLEOTIDE SEQUENCE [LARGE SCALE GENOMIC DNA]</scope>
    <source>
        <strain evidence="6 7">W204</strain>
    </source>
</reference>
<evidence type="ECO:0000313" key="7">
    <source>
        <dbReference type="Proteomes" id="UP000326546"/>
    </source>
</evidence>
<dbReference type="InterPro" id="IPR001347">
    <property type="entry name" value="SIS_dom"/>
</dbReference>
<gene>
    <name evidence="6" type="ORF">FY030_14415</name>
</gene>
<organism evidence="6 7">
    <name type="scientific">Ornithinimicrobium pratense</name>
    <dbReference type="NCBI Taxonomy" id="2593973"/>
    <lineage>
        <taxon>Bacteria</taxon>
        <taxon>Bacillati</taxon>
        <taxon>Actinomycetota</taxon>
        <taxon>Actinomycetes</taxon>
        <taxon>Micrococcales</taxon>
        <taxon>Ornithinimicrobiaceae</taxon>
        <taxon>Ornithinimicrobium</taxon>
    </lineage>
</organism>
<dbReference type="Gene3D" id="3.40.50.10490">
    <property type="entry name" value="Glucose-6-phosphate isomerase like protein, domain 1"/>
    <property type="match status" value="1"/>
</dbReference>
<keyword evidence="1" id="KW-0805">Transcription regulation</keyword>
<dbReference type="SUPFAM" id="SSF46689">
    <property type="entry name" value="Homeodomain-like"/>
    <property type="match status" value="1"/>
</dbReference>
<dbReference type="Pfam" id="PF01380">
    <property type="entry name" value="SIS"/>
    <property type="match status" value="1"/>
</dbReference>